<dbReference type="BioCyc" id="PMAR59922:G1G80-1593-MONOMER"/>
<feature type="chain" id="PRO_5002643005" evidence="1">
    <location>
        <begin position="35"/>
        <end position="255"/>
    </location>
</feature>
<protein>
    <submittedName>
        <fullName evidence="2">Uncharacterized protein</fullName>
    </submittedName>
</protein>
<gene>
    <name evidence="2" type="ordered locus">P9303_18381</name>
</gene>
<organism evidence="2 3">
    <name type="scientific">Prochlorococcus marinus (strain MIT 9303)</name>
    <dbReference type="NCBI Taxonomy" id="59922"/>
    <lineage>
        <taxon>Bacteria</taxon>
        <taxon>Bacillati</taxon>
        <taxon>Cyanobacteriota</taxon>
        <taxon>Cyanophyceae</taxon>
        <taxon>Synechococcales</taxon>
        <taxon>Prochlorococcaceae</taxon>
        <taxon>Prochlorococcus</taxon>
    </lineage>
</organism>
<name>A2CAS0_PROM3</name>
<dbReference type="Proteomes" id="UP000002274">
    <property type="component" value="Chromosome"/>
</dbReference>
<sequence length="255" mass="28208">MELRQNRFRFAPRVLKLSVCLLSLSLGLPMGLSALTLPTVAAQETIQKTTLSPAEATKTAQILLKALVVQDAKTIYGQLSEALHSSTTTERIQQRLKRRPQVKSSRIVDVSAGIDDTTVDAMVETIDGDVPLIMVLDQKGKLIAWKWSGEALPIEQSAIDFVNDLVSARWIAARSFLELSFQQELKPQDLQRKWTKLNRVTGGFQKVKDAIVASQGGEQQLVLVTIEFGDLTDNLFVIFNSQGEIINVDFSADLV</sequence>
<accession>A2CAS0</accession>
<dbReference type="AlphaFoldDB" id="A2CAS0"/>
<dbReference type="RefSeq" id="WP_011826465.1">
    <property type="nucleotide sequence ID" value="NC_008820.1"/>
</dbReference>
<reference evidence="2 3" key="1">
    <citation type="journal article" date="2007" name="PLoS Genet.">
        <title>Patterns and implications of gene gain and loss in the evolution of Prochlorococcus.</title>
        <authorList>
            <person name="Kettler G.C."/>
            <person name="Martiny A.C."/>
            <person name="Huang K."/>
            <person name="Zucker J."/>
            <person name="Coleman M.L."/>
            <person name="Rodrigue S."/>
            <person name="Chen F."/>
            <person name="Lapidus A."/>
            <person name="Ferriera S."/>
            <person name="Johnson J."/>
            <person name="Steglich C."/>
            <person name="Church G.M."/>
            <person name="Richardson P."/>
            <person name="Chisholm S.W."/>
        </authorList>
    </citation>
    <scope>NUCLEOTIDE SEQUENCE [LARGE SCALE GENOMIC DNA]</scope>
    <source>
        <strain evidence="2 3">MIT 9303</strain>
    </source>
</reference>
<dbReference type="EMBL" id="CP000554">
    <property type="protein sequence ID" value="ABM78580.1"/>
    <property type="molecule type" value="Genomic_DNA"/>
</dbReference>
<proteinExistence type="predicted"/>
<evidence type="ECO:0000313" key="3">
    <source>
        <dbReference type="Proteomes" id="UP000002274"/>
    </source>
</evidence>
<dbReference type="STRING" id="59922.P9303_18381"/>
<dbReference type="HOGENOM" id="CLU_094891_0_0_3"/>
<feature type="signal peptide" evidence="1">
    <location>
        <begin position="1"/>
        <end position="34"/>
    </location>
</feature>
<dbReference type="Gene3D" id="3.10.450.590">
    <property type="match status" value="1"/>
</dbReference>
<evidence type="ECO:0000313" key="2">
    <source>
        <dbReference type="EMBL" id="ABM78580.1"/>
    </source>
</evidence>
<dbReference type="KEGG" id="pmf:P9303_18381"/>
<evidence type="ECO:0000256" key="1">
    <source>
        <dbReference type="SAM" id="SignalP"/>
    </source>
</evidence>
<keyword evidence="1" id="KW-0732">Signal</keyword>